<feature type="compositionally biased region" description="Basic and acidic residues" evidence="1">
    <location>
        <begin position="21"/>
        <end position="30"/>
    </location>
</feature>
<gene>
    <name evidence="2" type="ORF">RCL2_002448600</name>
</gene>
<accession>A0A8H3M7G4</accession>
<proteinExistence type="predicted"/>
<feature type="region of interest" description="Disordered" evidence="1">
    <location>
        <begin position="282"/>
        <end position="305"/>
    </location>
</feature>
<evidence type="ECO:0000256" key="1">
    <source>
        <dbReference type="SAM" id="MobiDB-lite"/>
    </source>
</evidence>
<dbReference type="Proteomes" id="UP000615446">
    <property type="component" value="Unassembled WGS sequence"/>
</dbReference>
<reference evidence="2" key="1">
    <citation type="submission" date="2019-10" db="EMBL/GenBank/DDBJ databases">
        <title>Conservation and host-specific expression of non-tandemly repeated heterogenous ribosome RNA gene in arbuscular mycorrhizal fungi.</title>
        <authorList>
            <person name="Maeda T."/>
            <person name="Kobayashi Y."/>
            <person name="Nakagawa T."/>
            <person name="Ezawa T."/>
            <person name="Yamaguchi K."/>
            <person name="Bino T."/>
            <person name="Nishimoto Y."/>
            <person name="Shigenobu S."/>
            <person name="Kawaguchi M."/>
        </authorList>
    </citation>
    <scope>NUCLEOTIDE SEQUENCE</scope>
    <source>
        <strain evidence="2">HR1</strain>
    </source>
</reference>
<evidence type="ECO:0000313" key="3">
    <source>
        <dbReference type="Proteomes" id="UP000615446"/>
    </source>
</evidence>
<sequence length="305" mass="35446">MIYNRKDRRKEKPEPIQTPILKDKNQENDPKTGPSLSTQANREEQAGPSKVTQGKIIDRHTRKPKEHMKTWGAKLRRRWFEVTGKELDLPLNLKECQRLHHDLLQADNEAFKENIPQEMGPSEEDIIFKECPVGRDPERPHRNPKPEEYKKLPYIPQLIGLIRPKIKEVLQTELRKKDQIKSAIVALCQYSITKKNPDDISEPVEVEKYHRENMRPIFLEGDIEEHITKTIGEIDVQIEETLKKESGYILKRILEISIETYILCRALGGSYIPTPKKLANTKSTINPNNQGLINPKMNRPSERCL</sequence>
<dbReference type="OrthoDB" id="6696428at2759"/>
<name>A0A8H3M7G4_9GLOM</name>
<protein>
    <submittedName>
        <fullName evidence="2">Uncharacterized protein</fullName>
    </submittedName>
</protein>
<dbReference type="EMBL" id="BLAL01000261">
    <property type="protein sequence ID" value="GES97919.1"/>
    <property type="molecule type" value="Genomic_DNA"/>
</dbReference>
<dbReference type="AlphaFoldDB" id="A0A8H3M7G4"/>
<feature type="compositionally biased region" description="Polar residues" evidence="1">
    <location>
        <begin position="282"/>
        <end position="292"/>
    </location>
</feature>
<evidence type="ECO:0000313" key="2">
    <source>
        <dbReference type="EMBL" id="GES97919.1"/>
    </source>
</evidence>
<comment type="caution">
    <text evidence="2">The sequence shown here is derived from an EMBL/GenBank/DDBJ whole genome shotgun (WGS) entry which is preliminary data.</text>
</comment>
<organism evidence="2 3">
    <name type="scientific">Rhizophagus clarus</name>
    <dbReference type="NCBI Taxonomy" id="94130"/>
    <lineage>
        <taxon>Eukaryota</taxon>
        <taxon>Fungi</taxon>
        <taxon>Fungi incertae sedis</taxon>
        <taxon>Mucoromycota</taxon>
        <taxon>Glomeromycotina</taxon>
        <taxon>Glomeromycetes</taxon>
        <taxon>Glomerales</taxon>
        <taxon>Glomeraceae</taxon>
        <taxon>Rhizophagus</taxon>
    </lineage>
</organism>
<feature type="region of interest" description="Disordered" evidence="1">
    <location>
        <begin position="1"/>
        <end position="69"/>
    </location>
</feature>